<feature type="transmembrane region" description="Helical" evidence="1">
    <location>
        <begin position="148"/>
        <end position="167"/>
    </location>
</feature>
<dbReference type="PANTHER" id="PTHR37305">
    <property type="entry name" value="INTEGRAL MEMBRANE PROTEIN-RELATED"/>
    <property type="match status" value="1"/>
</dbReference>
<evidence type="ECO:0000256" key="1">
    <source>
        <dbReference type="SAM" id="Phobius"/>
    </source>
</evidence>
<keyword evidence="3" id="KW-1185">Reference proteome</keyword>
<gene>
    <name evidence="2" type="ORF">SAMN05421737_101132</name>
</gene>
<reference evidence="3" key="1">
    <citation type="submission" date="2016-09" db="EMBL/GenBank/DDBJ databases">
        <authorList>
            <person name="Varghese N."/>
            <person name="Submissions S."/>
        </authorList>
    </citation>
    <scope>NUCLEOTIDE SEQUENCE [LARGE SCALE GENOMIC DNA]</scope>
    <source>
        <strain evidence="3">25nlg</strain>
    </source>
</reference>
<dbReference type="RefSeq" id="WP_090774377.1">
    <property type="nucleotide sequence ID" value="NZ_FMYM01000001.1"/>
</dbReference>
<proteinExistence type="predicted"/>
<dbReference type="EMBL" id="FMYM01000001">
    <property type="protein sequence ID" value="SDB81991.1"/>
    <property type="molecule type" value="Genomic_DNA"/>
</dbReference>
<sequence length="252" mass="28589">MMGLWKNEWIKAWYGRKISIFLMVMAGLIVLGIGLSLLVDTSEDKMTAMEFSFQSTSLFTTLGILYGVILMTGAIASEFSTGTVKQLCIRPMSRFQVLIAKWTGNMVFSLAIIVFVYMITIIAGVIFFPLEGESMGHVFYDMGKQLLYYVPTLFFYIGLATMMAILTKNTAVTLVVTLLPFFFSTIVSILAATVDWSKWLFFTHIHVWNNYHPDGMQLAPFDSMWASITFLTLHALLFLFIAHVVFKRRDVV</sequence>
<accession>A0A1G6GJ00</accession>
<dbReference type="PANTHER" id="PTHR37305:SF1">
    <property type="entry name" value="MEMBRANE PROTEIN"/>
    <property type="match status" value="1"/>
</dbReference>
<keyword evidence="1" id="KW-1133">Transmembrane helix</keyword>
<keyword evidence="1" id="KW-0812">Transmembrane</keyword>
<dbReference type="AlphaFoldDB" id="A0A1G6GJ00"/>
<feature type="transmembrane region" description="Helical" evidence="1">
    <location>
        <begin position="20"/>
        <end position="39"/>
    </location>
</feature>
<dbReference type="Pfam" id="PF12730">
    <property type="entry name" value="ABC2_membrane_4"/>
    <property type="match status" value="1"/>
</dbReference>
<dbReference type="GO" id="GO:0140359">
    <property type="term" value="F:ABC-type transporter activity"/>
    <property type="evidence" value="ECO:0007669"/>
    <property type="project" value="InterPro"/>
</dbReference>
<organism evidence="2 3">
    <name type="scientific">Shouchella lonarensis</name>
    <dbReference type="NCBI Taxonomy" id="1464122"/>
    <lineage>
        <taxon>Bacteria</taxon>
        <taxon>Bacillati</taxon>
        <taxon>Bacillota</taxon>
        <taxon>Bacilli</taxon>
        <taxon>Bacillales</taxon>
        <taxon>Bacillaceae</taxon>
        <taxon>Shouchella</taxon>
    </lineage>
</organism>
<name>A0A1G6GJ00_9BACI</name>
<dbReference type="OrthoDB" id="8613028at2"/>
<dbReference type="Proteomes" id="UP000242662">
    <property type="component" value="Unassembled WGS sequence"/>
</dbReference>
<feature type="transmembrane region" description="Helical" evidence="1">
    <location>
        <begin position="102"/>
        <end position="128"/>
    </location>
</feature>
<feature type="transmembrane region" description="Helical" evidence="1">
    <location>
        <begin position="59"/>
        <end position="81"/>
    </location>
</feature>
<evidence type="ECO:0000313" key="2">
    <source>
        <dbReference type="EMBL" id="SDB81991.1"/>
    </source>
</evidence>
<keyword evidence="1" id="KW-0472">Membrane</keyword>
<protein>
    <submittedName>
        <fullName evidence="2">ABC-2 type transport system permease protein</fullName>
    </submittedName>
</protein>
<evidence type="ECO:0000313" key="3">
    <source>
        <dbReference type="Proteomes" id="UP000242662"/>
    </source>
</evidence>
<dbReference type="STRING" id="1464122.SAMN05421737_101132"/>
<dbReference type="GO" id="GO:0005886">
    <property type="term" value="C:plasma membrane"/>
    <property type="evidence" value="ECO:0007669"/>
    <property type="project" value="UniProtKB-SubCell"/>
</dbReference>
<feature type="transmembrane region" description="Helical" evidence="1">
    <location>
        <begin position="224"/>
        <end position="246"/>
    </location>
</feature>
<feature type="transmembrane region" description="Helical" evidence="1">
    <location>
        <begin position="174"/>
        <end position="194"/>
    </location>
</feature>